<accession>A0A9P5L8D7</accession>
<name>A0A9P5L8D7_9HYPO</name>
<dbReference type="Proteomes" id="UP000722485">
    <property type="component" value="Unassembled WGS sequence"/>
</dbReference>
<evidence type="ECO:0000313" key="3">
    <source>
        <dbReference type="Proteomes" id="UP000722485"/>
    </source>
</evidence>
<sequence length="362" mass="40543">MSAPAFAISSRNSSRASKAQFDAKQQDNFISDTFATVLRDSLDADASTYVESMGIRWASSVTDQTLETTHLKVVPDMESGIIIFSTSLSDYMEKKLAQEWFHLTTLDPFGCTPDPLSSQVAEEVASDVHRDDQQYQKSLIHSTEIQESTSWDAQQLSHFQSTAASHGIHFMNTETMEHLAPLFPQLFSGTTSPPSSNNTLYRAVDEISAPSSDRSAWELATEVSEFSEEWSPDTSQRTLCEPFYGRLASLKLPQVTPELAPVSWDTRGFPTIRETLTKNGSGGGTTLAQGSSNNPSSYRASSSDQDQNEEDINKHDDMFDQSQLSEFEDDPGHKVWEWDLERQRWRKRGGTTEADWFPDFFA</sequence>
<reference evidence="2" key="1">
    <citation type="submission" date="2020-03" db="EMBL/GenBank/DDBJ databases">
        <title>Draft Genome Sequence of Cylindrodendrum hubeiense.</title>
        <authorList>
            <person name="Buettner E."/>
            <person name="Kellner H."/>
        </authorList>
    </citation>
    <scope>NUCLEOTIDE SEQUENCE</scope>
    <source>
        <strain evidence="2">IHI 201604</strain>
    </source>
</reference>
<proteinExistence type="predicted"/>
<dbReference type="AlphaFoldDB" id="A0A9P5L8D7"/>
<evidence type="ECO:0000313" key="2">
    <source>
        <dbReference type="EMBL" id="KAF7545442.1"/>
    </source>
</evidence>
<dbReference type="OrthoDB" id="5041041at2759"/>
<dbReference type="EMBL" id="JAANBB010000253">
    <property type="protein sequence ID" value="KAF7545442.1"/>
    <property type="molecule type" value="Genomic_DNA"/>
</dbReference>
<keyword evidence="3" id="KW-1185">Reference proteome</keyword>
<feature type="region of interest" description="Disordered" evidence="1">
    <location>
        <begin position="276"/>
        <end position="310"/>
    </location>
</feature>
<organism evidence="2 3">
    <name type="scientific">Cylindrodendrum hubeiense</name>
    <dbReference type="NCBI Taxonomy" id="595255"/>
    <lineage>
        <taxon>Eukaryota</taxon>
        <taxon>Fungi</taxon>
        <taxon>Dikarya</taxon>
        <taxon>Ascomycota</taxon>
        <taxon>Pezizomycotina</taxon>
        <taxon>Sordariomycetes</taxon>
        <taxon>Hypocreomycetidae</taxon>
        <taxon>Hypocreales</taxon>
        <taxon>Nectriaceae</taxon>
        <taxon>Cylindrodendrum</taxon>
    </lineage>
</organism>
<evidence type="ECO:0000256" key="1">
    <source>
        <dbReference type="SAM" id="MobiDB-lite"/>
    </source>
</evidence>
<protein>
    <submittedName>
        <fullName evidence="2">Uncharacterized protein</fullName>
    </submittedName>
</protein>
<comment type="caution">
    <text evidence="2">The sequence shown here is derived from an EMBL/GenBank/DDBJ whole genome shotgun (WGS) entry which is preliminary data.</text>
</comment>
<feature type="compositionally biased region" description="Low complexity" evidence="1">
    <location>
        <begin position="291"/>
        <end position="303"/>
    </location>
</feature>
<gene>
    <name evidence="2" type="ORF">G7Z17_g9168</name>
</gene>